<reference evidence="1 2" key="1">
    <citation type="submission" date="2018-04" db="EMBL/GenBank/DDBJ databases">
        <authorList>
            <person name="Zhang X."/>
            <person name="Yuan J."/>
            <person name="Li F."/>
            <person name="Xiang J."/>
        </authorList>
    </citation>
    <scope>NUCLEOTIDE SEQUENCE [LARGE SCALE GENOMIC DNA]</scope>
    <source>
        <tissue evidence="1">Muscle</tissue>
    </source>
</reference>
<dbReference type="PANTHER" id="PTHR28653:SF1">
    <property type="entry name" value="ATPASE SWSAP1"/>
    <property type="match status" value="1"/>
</dbReference>
<dbReference type="AlphaFoldDB" id="A0A3R7PKL5"/>
<dbReference type="GO" id="GO:0000724">
    <property type="term" value="P:double-strand break repair via homologous recombination"/>
    <property type="evidence" value="ECO:0007669"/>
    <property type="project" value="TreeGrafter"/>
</dbReference>
<dbReference type="GO" id="GO:0003697">
    <property type="term" value="F:single-stranded DNA binding"/>
    <property type="evidence" value="ECO:0007669"/>
    <property type="project" value="TreeGrafter"/>
</dbReference>
<protein>
    <submittedName>
        <fullName evidence="1">Uncharacterized protein</fullName>
    </submittedName>
</protein>
<organism evidence="1 2">
    <name type="scientific">Penaeus vannamei</name>
    <name type="common">Whiteleg shrimp</name>
    <name type="synonym">Litopenaeus vannamei</name>
    <dbReference type="NCBI Taxonomy" id="6689"/>
    <lineage>
        <taxon>Eukaryota</taxon>
        <taxon>Metazoa</taxon>
        <taxon>Ecdysozoa</taxon>
        <taxon>Arthropoda</taxon>
        <taxon>Crustacea</taxon>
        <taxon>Multicrustacea</taxon>
        <taxon>Malacostraca</taxon>
        <taxon>Eumalacostraca</taxon>
        <taxon>Eucarida</taxon>
        <taxon>Decapoda</taxon>
        <taxon>Dendrobranchiata</taxon>
        <taxon>Penaeoidea</taxon>
        <taxon>Penaeidae</taxon>
        <taxon>Penaeus</taxon>
    </lineage>
</organism>
<dbReference type="EMBL" id="QCYY01001835">
    <property type="protein sequence ID" value="ROT74899.1"/>
    <property type="molecule type" value="Genomic_DNA"/>
</dbReference>
<accession>A0A3R7PKL5</accession>
<dbReference type="PANTHER" id="PTHR28653">
    <property type="match status" value="1"/>
</dbReference>
<dbReference type="STRING" id="6689.A0A3R7PKL5"/>
<keyword evidence="2" id="KW-1185">Reference proteome</keyword>
<gene>
    <name evidence="1" type="ORF">C7M84_006575</name>
</gene>
<dbReference type="OrthoDB" id="6362589at2759"/>
<reference evidence="1 2" key="2">
    <citation type="submission" date="2019-01" db="EMBL/GenBank/DDBJ databases">
        <title>The decoding of complex shrimp genome reveals the adaptation for benthos swimmer, frequently molting mechanism and breeding impact on genome.</title>
        <authorList>
            <person name="Sun Y."/>
            <person name="Gao Y."/>
            <person name="Yu Y."/>
        </authorList>
    </citation>
    <scope>NUCLEOTIDE SEQUENCE [LARGE SCALE GENOMIC DNA]</scope>
    <source>
        <tissue evidence="1">Muscle</tissue>
    </source>
</reference>
<dbReference type="GO" id="GO:0097196">
    <property type="term" value="C:Shu complex"/>
    <property type="evidence" value="ECO:0007669"/>
    <property type="project" value="TreeGrafter"/>
</dbReference>
<evidence type="ECO:0000313" key="1">
    <source>
        <dbReference type="EMBL" id="ROT74899.1"/>
    </source>
</evidence>
<evidence type="ECO:0000313" key="2">
    <source>
        <dbReference type="Proteomes" id="UP000283509"/>
    </source>
</evidence>
<name>A0A3R7PKL5_PENVA</name>
<comment type="caution">
    <text evidence="1">The sequence shown here is derived from an EMBL/GenBank/DDBJ whole genome shotgun (WGS) entry which is preliminary data.</text>
</comment>
<proteinExistence type="predicted"/>
<sequence length="170" mass="18771">MQAAVTEGEVGGQVLFMAPQKLARLPPPVHGMPPPSSSAMNNIRFLYADCTTELYRYLASLHMVPEKDRPSLIIIDDLHTYSTLPECGDVATQKVNAARILSLAQESARYCSSNVTSADHGAGNNTTRQCSVLASWTQWSSDPLKHAELESFARTFCHQVWTLHENKKVV</sequence>
<dbReference type="Proteomes" id="UP000283509">
    <property type="component" value="Unassembled WGS sequence"/>
</dbReference>